<keyword evidence="5 6" id="KW-0472">Membrane</keyword>
<dbReference type="SUPFAM" id="SSF103473">
    <property type="entry name" value="MFS general substrate transporter"/>
    <property type="match status" value="1"/>
</dbReference>
<dbReference type="InterPro" id="IPR004752">
    <property type="entry name" value="AmpG_permease/AT-1"/>
</dbReference>
<evidence type="ECO:0000256" key="3">
    <source>
        <dbReference type="ARBA" id="ARBA00022692"/>
    </source>
</evidence>
<evidence type="ECO:0000256" key="1">
    <source>
        <dbReference type="ARBA" id="ARBA00004141"/>
    </source>
</evidence>
<feature type="transmembrane region" description="Helical" evidence="6">
    <location>
        <begin position="407"/>
        <end position="425"/>
    </location>
</feature>
<feature type="transmembrane region" description="Helical" evidence="6">
    <location>
        <begin position="312"/>
        <end position="333"/>
    </location>
</feature>
<keyword evidence="8" id="KW-1185">Reference proteome</keyword>
<dbReference type="Gene3D" id="1.20.1250.20">
    <property type="entry name" value="MFS general substrate transporter like domains"/>
    <property type="match status" value="2"/>
</dbReference>
<dbReference type="Proteomes" id="UP001221189">
    <property type="component" value="Unassembled WGS sequence"/>
</dbReference>
<dbReference type="Pfam" id="PF07690">
    <property type="entry name" value="MFS_1"/>
    <property type="match status" value="1"/>
</dbReference>
<dbReference type="RefSeq" id="WP_273601439.1">
    <property type="nucleotide sequence ID" value="NZ_JAQQXT010000011.1"/>
</dbReference>
<dbReference type="PANTHER" id="PTHR12778">
    <property type="entry name" value="SOLUTE CARRIER FAMILY 33 ACETYL-COA TRANSPORTER -RELATED"/>
    <property type="match status" value="1"/>
</dbReference>
<evidence type="ECO:0000313" key="8">
    <source>
        <dbReference type="Proteomes" id="UP001221189"/>
    </source>
</evidence>
<protein>
    <submittedName>
        <fullName evidence="7">MFS transporter</fullName>
    </submittedName>
</protein>
<evidence type="ECO:0000256" key="4">
    <source>
        <dbReference type="ARBA" id="ARBA00022989"/>
    </source>
</evidence>
<evidence type="ECO:0000313" key="7">
    <source>
        <dbReference type="EMBL" id="MDC8773272.1"/>
    </source>
</evidence>
<feature type="transmembrane region" description="Helical" evidence="6">
    <location>
        <begin position="112"/>
        <end position="130"/>
    </location>
</feature>
<feature type="transmembrane region" description="Helical" evidence="6">
    <location>
        <begin position="25"/>
        <end position="46"/>
    </location>
</feature>
<dbReference type="EMBL" id="JAQQXT010000011">
    <property type="protein sequence ID" value="MDC8773272.1"/>
    <property type="molecule type" value="Genomic_DNA"/>
</dbReference>
<proteinExistence type="predicted"/>
<evidence type="ECO:0000256" key="6">
    <source>
        <dbReference type="SAM" id="Phobius"/>
    </source>
</evidence>
<accession>A0ABT5KH78</accession>
<dbReference type="InterPro" id="IPR011701">
    <property type="entry name" value="MFS"/>
</dbReference>
<gene>
    <name evidence="7" type="ORF">PRZ03_16915</name>
</gene>
<feature type="transmembrane region" description="Helical" evidence="6">
    <location>
        <begin position="283"/>
        <end position="305"/>
    </location>
</feature>
<feature type="transmembrane region" description="Helical" evidence="6">
    <location>
        <begin position="87"/>
        <end position="105"/>
    </location>
</feature>
<name>A0ABT5KH78_9BURK</name>
<reference evidence="7 8" key="1">
    <citation type="submission" date="2022-10" db="EMBL/GenBank/DDBJ databases">
        <title>Paucibacter sp. hw1 Genome sequencing.</title>
        <authorList>
            <person name="Park S."/>
        </authorList>
    </citation>
    <scope>NUCLEOTIDE SEQUENCE [LARGE SCALE GENOMIC DNA]</scope>
    <source>
        <strain evidence="8">hw1</strain>
    </source>
</reference>
<keyword evidence="3 6" id="KW-0812">Transmembrane</keyword>
<comment type="caution">
    <text evidence="7">The sequence shown here is derived from an EMBL/GenBank/DDBJ whole genome shotgun (WGS) entry which is preliminary data.</text>
</comment>
<keyword evidence="2" id="KW-0813">Transport</keyword>
<feature type="transmembrane region" description="Helical" evidence="6">
    <location>
        <begin position="339"/>
        <end position="363"/>
    </location>
</feature>
<sequence>MSSSTLTAKPPMNPSSGKARTPATWVLSLYFLQGLPFFMVNVVAGLMLKSLGVSNEDITRWTGLLGLAWVFKPLWSPLLELAPSKKWMVIAFQGVGAVALGLIALSLNLPNFFILCIALLAVASIASASHDIVCDGLYIATLNGKQRAVWAGWLGTCFNGSKLFAMGGLVILAGHLEKSAGPVVAWATVFAIAALTMAVLAGYHVWALPDTRKSVEGDAAGEVAGTLGDVIRSFFQLKGVWTAIAFILLFRAGESQVQALGPLFMKDARELGGLGMATTDVGLSYGTAGTLAFLAGSIASGYFTAWLGLRRAMLWLLLAMNLPNFAFYLLAMFQPTELWAISLAVSLETFGYGFGFVAVILFMMQFVAKSKYQTAHYAIATGFMALGYVIFKSVSGDIQKFLGYQNFFLWVLLSAVPVFLMMRILPIREDEEAQESKPAA</sequence>
<feature type="transmembrane region" description="Helical" evidence="6">
    <location>
        <begin position="184"/>
        <end position="206"/>
    </location>
</feature>
<organism evidence="7 8">
    <name type="scientific">Roseateles albus</name>
    <dbReference type="NCBI Taxonomy" id="2987525"/>
    <lineage>
        <taxon>Bacteria</taxon>
        <taxon>Pseudomonadati</taxon>
        <taxon>Pseudomonadota</taxon>
        <taxon>Betaproteobacteria</taxon>
        <taxon>Burkholderiales</taxon>
        <taxon>Sphaerotilaceae</taxon>
        <taxon>Roseateles</taxon>
    </lineage>
</organism>
<comment type="subcellular location">
    <subcellularLocation>
        <location evidence="1">Membrane</location>
        <topology evidence="1">Multi-pass membrane protein</topology>
    </subcellularLocation>
</comment>
<feature type="transmembrane region" description="Helical" evidence="6">
    <location>
        <begin position="375"/>
        <end position="395"/>
    </location>
</feature>
<feature type="transmembrane region" description="Helical" evidence="6">
    <location>
        <begin position="150"/>
        <end position="172"/>
    </location>
</feature>
<dbReference type="PANTHER" id="PTHR12778:SF10">
    <property type="entry name" value="MAJOR FACILITATOR SUPERFAMILY DOMAIN-CONTAINING PROTEIN 3"/>
    <property type="match status" value="1"/>
</dbReference>
<evidence type="ECO:0000256" key="5">
    <source>
        <dbReference type="ARBA" id="ARBA00023136"/>
    </source>
</evidence>
<evidence type="ECO:0000256" key="2">
    <source>
        <dbReference type="ARBA" id="ARBA00022448"/>
    </source>
</evidence>
<dbReference type="InterPro" id="IPR036259">
    <property type="entry name" value="MFS_trans_sf"/>
</dbReference>
<keyword evidence="4 6" id="KW-1133">Transmembrane helix</keyword>